<evidence type="ECO:0000313" key="2">
    <source>
        <dbReference type="EMBL" id="OLY44522.1"/>
    </source>
</evidence>
<dbReference type="RefSeq" id="WP_075869643.1">
    <property type="nucleotide sequence ID" value="NZ_CALYQA010000005.1"/>
</dbReference>
<keyword evidence="1" id="KW-0472">Membrane</keyword>
<organism evidence="2 3">
    <name type="scientific">Bartonella apis</name>
    <dbReference type="NCBI Taxonomy" id="1686310"/>
    <lineage>
        <taxon>Bacteria</taxon>
        <taxon>Pseudomonadati</taxon>
        <taxon>Pseudomonadota</taxon>
        <taxon>Alphaproteobacteria</taxon>
        <taxon>Hyphomicrobiales</taxon>
        <taxon>Bartonellaceae</taxon>
        <taxon>Bartonella</taxon>
    </lineage>
</organism>
<reference evidence="2 3" key="1">
    <citation type="submission" date="2016-12" db="EMBL/GenBank/DDBJ databases">
        <title>Comparative genomics of Bartonella apis.</title>
        <authorList>
            <person name="Engel P."/>
        </authorList>
    </citation>
    <scope>NUCLEOTIDE SEQUENCE [LARGE SCALE GENOMIC DNA]</scope>
    <source>
        <strain evidence="2 3">PEB0149</strain>
    </source>
</reference>
<dbReference type="OrthoDB" id="7926032at2"/>
<evidence type="ECO:0000313" key="3">
    <source>
        <dbReference type="Proteomes" id="UP000187344"/>
    </source>
</evidence>
<sequence>MVKLDLYENDNFGNPVIYDDGDVSDQKREKKENVVCLTALIFCVPLFIISGLYGLSDLIVYLKAGVFHLTTMAEMFMLTQTPVNETGWVSEILDQLPVSIVFFLLGVFMPFAILEIFFKLEK</sequence>
<keyword evidence="1" id="KW-1133">Transmembrane helix</keyword>
<dbReference type="AlphaFoldDB" id="A0A1R0FC81"/>
<feature type="transmembrane region" description="Helical" evidence="1">
    <location>
        <begin position="34"/>
        <end position="55"/>
    </location>
</feature>
<evidence type="ECO:0000256" key="1">
    <source>
        <dbReference type="SAM" id="Phobius"/>
    </source>
</evidence>
<keyword evidence="1" id="KW-0812">Transmembrane</keyword>
<keyword evidence="3" id="KW-1185">Reference proteome</keyword>
<proteinExistence type="predicted"/>
<dbReference type="Proteomes" id="UP000187344">
    <property type="component" value="Unassembled WGS sequence"/>
</dbReference>
<accession>A0A1R0FC81</accession>
<dbReference type="EMBL" id="LXYT01000001">
    <property type="protein sequence ID" value="OLY44522.1"/>
    <property type="molecule type" value="Genomic_DNA"/>
</dbReference>
<name>A0A1R0FC81_9HYPH</name>
<gene>
    <name evidence="2" type="ORF">PEB0149_019920</name>
</gene>
<comment type="caution">
    <text evidence="2">The sequence shown here is derived from an EMBL/GenBank/DDBJ whole genome shotgun (WGS) entry which is preliminary data.</text>
</comment>
<feature type="transmembrane region" description="Helical" evidence="1">
    <location>
        <begin position="96"/>
        <end position="118"/>
    </location>
</feature>
<protein>
    <submittedName>
        <fullName evidence="2">Uncharacterized protein</fullName>
    </submittedName>
</protein>